<evidence type="ECO:0000256" key="2">
    <source>
        <dbReference type="ARBA" id="ARBA00022723"/>
    </source>
</evidence>
<evidence type="ECO:0000313" key="7">
    <source>
        <dbReference type="Proteomes" id="UP000199546"/>
    </source>
</evidence>
<sequence>MLALRWHGREDVRLDDVDAPGTPPDGSAVVEVAFNGLCGTDLHEYGHGPNMIRLDPHPLTGARPPITMGHEFSGRVVAMSRPWPGVSEGSRVAVDPCLTCGECAWCLRGDYHICARGGSLGLAADGALARFVTVPLRSLCPVPDAVSDEMAALAEPLAVGLHAATRAGVRPGDSVLVLGAGPIGLAAVLGARAAGAAAVYVSEPVRARHAAASVAGATEVFDPTSVDVRREVFLRTDRLGPRVAIDATGRPEVVDLGIRSLQRGGTIAVAGITDSVLNTDLRQVVLYERTICGSLGYNFDIPRVLGLIAAGQLDPSCLLTDVRPLTDAVDTFAELAAGGHHHLKILLRPEEN</sequence>
<dbReference type="STRING" id="1296565.SAMN05660657_05172"/>
<dbReference type="AlphaFoldDB" id="A0A1I7D1Y9"/>
<evidence type="ECO:0000256" key="4">
    <source>
        <dbReference type="ARBA" id="ARBA00023002"/>
    </source>
</evidence>
<dbReference type="Pfam" id="PF00107">
    <property type="entry name" value="ADH_zinc_N"/>
    <property type="match status" value="1"/>
</dbReference>
<dbReference type="Gene3D" id="3.40.50.720">
    <property type="entry name" value="NAD(P)-binding Rossmann-like Domain"/>
    <property type="match status" value="1"/>
</dbReference>
<dbReference type="Gene3D" id="3.90.180.10">
    <property type="entry name" value="Medium-chain alcohol dehydrogenases, catalytic domain"/>
    <property type="match status" value="1"/>
</dbReference>
<dbReference type="InterPro" id="IPR036291">
    <property type="entry name" value="NAD(P)-bd_dom_sf"/>
</dbReference>
<gene>
    <name evidence="6" type="ORF">SAMN05660657_05172</name>
</gene>
<evidence type="ECO:0000313" key="6">
    <source>
        <dbReference type="EMBL" id="SFU05621.1"/>
    </source>
</evidence>
<dbReference type="Proteomes" id="UP000199546">
    <property type="component" value="Unassembled WGS sequence"/>
</dbReference>
<keyword evidence="2" id="KW-0479">Metal-binding</keyword>
<dbReference type="InterPro" id="IPR011032">
    <property type="entry name" value="GroES-like_sf"/>
</dbReference>
<dbReference type="Pfam" id="PF08240">
    <property type="entry name" value="ADH_N"/>
    <property type="match status" value="1"/>
</dbReference>
<keyword evidence="7" id="KW-1185">Reference proteome</keyword>
<dbReference type="InterPro" id="IPR013149">
    <property type="entry name" value="ADH-like_C"/>
</dbReference>
<dbReference type="EMBL" id="FPBA01000031">
    <property type="protein sequence ID" value="SFU05621.1"/>
    <property type="molecule type" value="Genomic_DNA"/>
</dbReference>
<evidence type="ECO:0000256" key="3">
    <source>
        <dbReference type="ARBA" id="ARBA00022833"/>
    </source>
</evidence>
<dbReference type="GO" id="GO:0046872">
    <property type="term" value="F:metal ion binding"/>
    <property type="evidence" value="ECO:0007669"/>
    <property type="project" value="UniProtKB-KW"/>
</dbReference>
<proteinExistence type="predicted"/>
<evidence type="ECO:0000256" key="1">
    <source>
        <dbReference type="ARBA" id="ARBA00001947"/>
    </source>
</evidence>
<name>A0A1I7D1Y9_9ACTN</name>
<keyword evidence="3" id="KW-0862">Zinc</keyword>
<reference evidence="7" key="1">
    <citation type="submission" date="2016-10" db="EMBL/GenBank/DDBJ databases">
        <authorList>
            <person name="Varghese N."/>
            <person name="Submissions S."/>
        </authorList>
    </citation>
    <scope>NUCLEOTIDE SEQUENCE [LARGE SCALE GENOMIC DNA]</scope>
    <source>
        <strain evidence="7">DSM 46136</strain>
    </source>
</reference>
<dbReference type="PANTHER" id="PTHR43401:SF2">
    <property type="entry name" value="L-THREONINE 3-DEHYDROGENASE"/>
    <property type="match status" value="1"/>
</dbReference>
<dbReference type="SUPFAM" id="SSF50129">
    <property type="entry name" value="GroES-like"/>
    <property type="match status" value="1"/>
</dbReference>
<dbReference type="InterPro" id="IPR013154">
    <property type="entry name" value="ADH-like_N"/>
</dbReference>
<dbReference type="InterPro" id="IPR020843">
    <property type="entry name" value="ER"/>
</dbReference>
<accession>A0A1I7D1Y9</accession>
<protein>
    <submittedName>
        <fullName evidence="6">(R,R)-butanediol dehydrogenase / meso-butanediol dehydrogenase / diacetyl reductase</fullName>
    </submittedName>
</protein>
<organism evidence="6 7">
    <name type="scientific">Geodermatophilus amargosae</name>
    <dbReference type="NCBI Taxonomy" id="1296565"/>
    <lineage>
        <taxon>Bacteria</taxon>
        <taxon>Bacillati</taxon>
        <taxon>Actinomycetota</taxon>
        <taxon>Actinomycetes</taxon>
        <taxon>Geodermatophilales</taxon>
        <taxon>Geodermatophilaceae</taxon>
        <taxon>Geodermatophilus</taxon>
    </lineage>
</organism>
<dbReference type="SUPFAM" id="SSF51735">
    <property type="entry name" value="NAD(P)-binding Rossmann-fold domains"/>
    <property type="match status" value="1"/>
</dbReference>
<dbReference type="GO" id="GO:0016491">
    <property type="term" value="F:oxidoreductase activity"/>
    <property type="evidence" value="ECO:0007669"/>
    <property type="project" value="UniProtKB-KW"/>
</dbReference>
<comment type="cofactor">
    <cofactor evidence="1">
        <name>Zn(2+)</name>
        <dbReference type="ChEBI" id="CHEBI:29105"/>
    </cofactor>
</comment>
<dbReference type="SMART" id="SM00829">
    <property type="entry name" value="PKS_ER"/>
    <property type="match status" value="1"/>
</dbReference>
<dbReference type="PANTHER" id="PTHR43401">
    <property type="entry name" value="L-THREONINE 3-DEHYDROGENASE"/>
    <property type="match status" value="1"/>
</dbReference>
<dbReference type="InterPro" id="IPR050129">
    <property type="entry name" value="Zn_alcohol_dh"/>
</dbReference>
<dbReference type="RefSeq" id="WP_217644930.1">
    <property type="nucleotide sequence ID" value="NZ_FPBA01000031.1"/>
</dbReference>
<keyword evidence="4" id="KW-0560">Oxidoreductase</keyword>
<feature type="domain" description="Enoyl reductase (ER)" evidence="5">
    <location>
        <begin position="8"/>
        <end position="347"/>
    </location>
</feature>
<evidence type="ECO:0000259" key="5">
    <source>
        <dbReference type="SMART" id="SM00829"/>
    </source>
</evidence>